<dbReference type="Proteomes" id="UP000220251">
    <property type="component" value="Unassembled WGS sequence"/>
</dbReference>
<accession>A0A0H5E3W8</accession>
<evidence type="ECO:0000313" key="2">
    <source>
        <dbReference type="Proteomes" id="UP000220251"/>
    </source>
</evidence>
<dbReference type="EMBL" id="CWGJ01000010">
    <property type="protein sequence ID" value="CRX37910.1"/>
    <property type="molecule type" value="Genomic_DNA"/>
</dbReference>
<gene>
    <name evidence="1" type="ORF">ELAC_0555</name>
</gene>
<evidence type="ECO:0000313" key="1">
    <source>
        <dbReference type="EMBL" id="CRX37910.1"/>
    </source>
</evidence>
<protein>
    <submittedName>
        <fullName evidence="1">Uncharacterized protein</fullName>
    </submittedName>
</protein>
<keyword evidence="2" id="KW-1185">Reference proteome</keyword>
<reference evidence="2" key="1">
    <citation type="submission" date="2015-06" db="EMBL/GenBank/DDBJ databases">
        <authorList>
            <person name="Bertelli C."/>
        </authorList>
    </citation>
    <scope>NUCLEOTIDE SEQUENCE [LARGE SCALE GENOMIC DNA]</scope>
    <source>
        <strain evidence="2">CRIB-30</strain>
    </source>
</reference>
<sequence>MGANPLININEGNSPALFYMKRISRGDLKPLFSGLPTNETLHEVNFRPASAFRLRSFNSIQISFLVEHGLSQR</sequence>
<organism evidence="1 2">
    <name type="scientific">Estrella lausannensis</name>
    <dbReference type="NCBI Taxonomy" id="483423"/>
    <lineage>
        <taxon>Bacteria</taxon>
        <taxon>Pseudomonadati</taxon>
        <taxon>Chlamydiota</taxon>
        <taxon>Chlamydiia</taxon>
        <taxon>Parachlamydiales</taxon>
        <taxon>Candidatus Criblamydiaceae</taxon>
        <taxon>Estrella</taxon>
    </lineage>
</organism>
<proteinExistence type="predicted"/>
<dbReference type="AlphaFoldDB" id="A0A0H5E3W8"/>
<name>A0A0H5E3W8_9BACT</name>